<dbReference type="InterPro" id="IPR050791">
    <property type="entry name" value="Aldo-Keto_reductase"/>
</dbReference>
<evidence type="ECO:0000256" key="2">
    <source>
        <dbReference type="SAM" id="SignalP"/>
    </source>
</evidence>
<keyword evidence="5" id="KW-1185">Reference proteome</keyword>
<dbReference type="PANTHER" id="PTHR43625">
    <property type="entry name" value="AFLATOXIN B1 ALDEHYDE REDUCTASE"/>
    <property type="match status" value="1"/>
</dbReference>
<feature type="chain" id="PRO_5045595640" evidence="2">
    <location>
        <begin position="26"/>
        <end position="375"/>
    </location>
</feature>
<dbReference type="InterPro" id="IPR023210">
    <property type="entry name" value="NADP_OxRdtase_dom"/>
</dbReference>
<dbReference type="Pfam" id="PF00248">
    <property type="entry name" value="Aldo_ket_red"/>
    <property type="match status" value="1"/>
</dbReference>
<dbReference type="PANTHER" id="PTHR43625:SF77">
    <property type="entry name" value="ALDO-KETO REDUCTASE"/>
    <property type="match status" value="1"/>
</dbReference>
<evidence type="ECO:0000259" key="3">
    <source>
        <dbReference type="Pfam" id="PF00248"/>
    </source>
</evidence>
<dbReference type="PROSITE" id="PS51318">
    <property type="entry name" value="TAT"/>
    <property type="match status" value="1"/>
</dbReference>
<protein>
    <submittedName>
        <fullName evidence="4">Aldo/keto reductase</fullName>
    </submittedName>
</protein>
<accession>A0ABP7P2P7</accession>
<sequence>MNRRDLLKTSLALAGSSLLASNAAAQNLVSETWVPKSALGRRKLGGKLEVSSIGLGVQNMSRTYQTTVPSRPEMINIIRKAFDSGVTLFDTAEAYGPFECERILGEATSSFRDKIVIETKYGWNIDPKTGQRLPGLNSRPEHIKEVVEGMLKRLRTDRIDLLYQHRVDPAVPIEDVVGAIKDLISEGKVLRYGLSEPGAQTVRRAHAIHPITAIQNEYSLLWRGPEQVIIPLCQELGIGFVCWSPLGVGFLTGAIDENTRFASGDIRGGESRFSPENLPKNLALMKLLQSWAVQKQATPGQLSLAWLMAQKPWIVPIPGTTQMAHLLENIGAADVRFTTDELTKFNEELSAIHIEGARLPQFVLSFSDVEAPPKK</sequence>
<dbReference type="Gene3D" id="3.20.20.100">
    <property type="entry name" value="NADP-dependent oxidoreductase domain"/>
    <property type="match status" value="1"/>
</dbReference>
<feature type="domain" description="NADP-dependent oxidoreductase" evidence="3">
    <location>
        <begin position="53"/>
        <end position="346"/>
    </location>
</feature>
<feature type="signal peptide" evidence="2">
    <location>
        <begin position="1"/>
        <end position="25"/>
    </location>
</feature>
<dbReference type="CDD" id="cd19078">
    <property type="entry name" value="AKR_AKR13C1_2"/>
    <property type="match status" value="1"/>
</dbReference>
<evidence type="ECO:0000256" key="1">
    <source>
        <dbReference type="ARBA" id="ARBA00023002"/>
    </source>
</evidence>
<keyword evidence="2" id="KW-0732">Signal</keyword>
<dbReference type="Proteomes" id="UP001500742">
    <property type="component" value="Unassembled WGS sequence"/>
</dbReference>
<evidence type="ECO:0000313" key="5">
    <source>
        <dbReference type="Proteomes" id="UP001500742"/>
    </source>
</evidence>
<name>A0ABP7P2P7_9SPHI</name>
<dbReference type="EMBL" id="BAAAZC010000004">
    <property type="protein sequence ID" value="GAA3958733.1"/>
    <property type="molecule type" value="Genomic_DNA"/>
</dbReference>
<dbReference type="RefSeq" id="WP_259090436.1">
    <property type="nucleotide sequence ID" value="NZ_BAAAZC010000004.1"/>
</dbReference>
<keyword evidence="1" id="KW-0560">Oxidoreductase</keyword>
<evidence type="ECO:0000313" key="4">
    <source>
        <dbReference type="EMBL" id="GAA3958733.1"/>
    </source>
</evidence>
<proteinExistence type="predicted"/>
<dbReference type="SUPFAM" id="SSF51430">
    <property type="entry name" value="NAD(P)-linked oxidoreductase"/>
    <property type="match status" value="1"/>
</dbReference>
<gene>
    <name evidence="4" type="ORF">GCM10022210_02630</name>
</gene>
<dbReference type="InterPro" id="IPR036812">
    <property type="entry name" value="NAD(P)_OxRdtase_dom_sf"/>
</dbReference>
<reference evidence="5" key="1">
    <citation type="journal article" date="2019" name="Int. J. Syst. Evol. Microbiol.">
        <title>The Global Catalogue of Microorganisms (GCM) 10K type strain sequencing project: providing services to taxonomists for standard genome sequencing and annotation.</title>
        <authorList>
            <consortium name="The Broad Institute Genomics Platform"/>
            <consortium name="The Broad Institute Genome Sequencing Center for Infectious Disease"/>
            <person name="Wu L."/>
            <person name="Ma J."/>
        </authorList>
    </citation>
    <scope>NUCLEOTIDE SEQUENCE [LARGE SCALE GENOMIC DNA]</scope>
    <source>
        <strain evidence="5">JCM 16601</strain>
    </source>
</reference>
<organism evidence="4 5">
    <name type="scientific">Mucilaginibacter dorajii</name>
    <dbReference type="NCBI Taxonomy" id="692994"/>
    <lineage>
        <taxon>Bacteria</taxon>
        <taxon>Pseudomonadati</taxon>
        <taxon>Bacteroidota</taxon>
        <taxon>Sphingobacteriia</taxon>
        <taxon>Sphingobacteriales</taxon>
        <taxon>Sphingobacteriaceae</taxon>
        <taxon>Mucilaginibacter</taxon>
    </lineage>
</organism>
<comment type="caution">
    <text evidence="4">The sequence shown here is derived from an EMBL/GenBank/DDBJ whole genome shotgun (WGS) entry which is preliminary data.</text>
</comment>
<dbReference type="InterPro" id="IPR006311">
    <property type="entry name" value="TAT_signal"/>
</dbReference>